<proteinExistence type="predicted"/>
<reference evidence="1" key="1">
    <citation type="submission" date="2022-10" db="EMBL/GenBank/DDBJ databases">
        <title>Culturing micro-colonial fungi from biological soil crusts in the Mojave desert and describing Neophaeococcomyces mojavensis, and introducing the new genera and species Taxawa tesnikishii.</title>
        <authorList>
            <person name="Kurbessoian T."/>
            <person name="Stajich J.E."/>
        </authorList>
    </citation>
    <scope>NUCLEOTIDE SEQUENCE</scope>
    <source>
        <strain evidence="1">JES_115</strain>
    </source>
</reference>
<evidence type="ECO:0000313" key="1">
    <source>
        <dbReference type="EMBL" id="KAJ9634526.1"/>
    </source>
</evidence>
<sequence>MIGLSLLLLSIAKLEDEDCEVMQDLGVPLTSRLKSTSPTKVHVYNIPPATSRKSYTAATWTANSNQHLIFTARLRILETAMPAPPSYSSHTFTPSAPLGPQYEKTEIITTTLPMKDPRSGELFAVAPYTALGVSIEERVQEGLIQALWKHLNQITWAKAKESDRDYVLGAFRNLAVENDPPSRWLARTLKLEFDDAGKLMKTDLGAAEAIIRHTAWSRTS</sequence>
<protein>
    <submittedName>
        <fullName evidence="1">Uncharacterized protein</fullName>
    </submittedName>
</protein>
<organism evidence="1 2">
    <name type="scientific">Coniosporium tulheliwenetii</name>
    <dbReference type="NCBI Taxonomy" id="3383036"/>
    <lineage>
        <taxon>Eukaryota</taxon>
        <taxon>Fungi</taxon>
        <taxon>Dikarya</taxon>
        <taxon>Ascomycota</taxon>
        <taxon>Pezizomycotina</taxon>
        <taxon>Dothideomycetes</taxon>
        <taxon>Dothideomycetes incertae sedis</taxon>
        <taxon>Coniosporium</taxon>
    </lineage>
</organism>
<name>A0ACC2YH29_9PEZI</name>
<dbReference type="Proteomes" id="UP001172680">
    <property type="component" value="Unassembled WGS sequence"/>
</dbReference>
<dbReference type="EMBL" id="JAPDRP010000032">
    <property type="protein sequence ID" value="KAJ9634526.1"/>
    <property type="molecule type" value="Genomic_DNA"/>
</dbReference>
<comment type="caution">
    <text evidence="1">The sequence shown here is derived from an EMBL/GenBank/DDBJ whole genome shotgun (WGS) entry which is preliminary data.</text>
</comment>
<gene>
    <name evidence="1" type="ORF">H2199_008983</name>
</gene>
<accession>A0ACC2YH29</accession>
<evidence type="ECO:0000313" key="2">
    <source>
        <dbReference type="Proteomes" id="UP001172680"/>
    </source>
</evidence>
<keyword evidence="2" id="KW-1185">Reference proteome</keyword>